<evidence type="ECO:0000259" key="1">
    <source>
        <dbReference type="PROSITE" id="PS50263"/>
    </source>
</evidence>
<dbReference type="PANTHER" id="PTHR23088">
    <property type="entry name" value="NITRILASE-RELATED"/>
    <property type="match status" value="1"/>
</dbReference>
<organism evidence="2 3">
    <name type="scientific">Halorussus gelatinilyticus</name>
    <dbReference type="NCBI Taxonomy" id="2937524"/>
    <lineage>
        <taxon>Archaea</taxon>
        <taxon>Methanobacteriati</taxon>
        <taxon>Methanobacteriota</taxon>
        <taxon>Stenosarchaea group</taxon>
        <taxon>Halobacteria</taxon>
        <taxon>Halobacteriales</taxon>
        <taxon>Haladaptataceae</taxon>
        <taxon>Halorussus</taxon>
    </lineage>
</organism>
<dbReference type="EMBL" id="CP096658">
    <property type="protein sequence ID" value="UPV99777.1"/>
    <property type="molecule type" value="Genomic_DNA"/>
</dbReference>
<evidence type="ECO:0000313" key="3">
    <source>
        <dbReference type="Proteomes" id="UP000830434"/>
    </source>
</evidence>
<proteinExistence type="predicted"/>
<name>A0A8U0IFW9_9EURY</name>
<dbReference type="PROSITE" id="PS50263">
    <property type="entry name" value="CN_HYDROLASE"/>
    <property type="match status" value="1"/>
</dbReference>
<dbReference type="GO" id="GO:0016787">
    <property type="term" value="F:hydrolase activity"/>
    <property type="evidence" value="ECO:0007669"/>
    <property type="project" value="UniProtKB-KW"/>
</dbReference>
<keyword evidence="3" id="KW-1185">Reference proteome</keyword>
<dbReference type="RefSeq" id="WP_248654268.1">
    <property type="nucleotide sequence ID" value="NZ_CP096658.1"/>
</dbReference>
<dbReference type="GeneID" id="72191151"/>
<reference evidence="2" key="1">
    <citation type="submission" date="2022-04" db="EMBL/GenBank/DDBJ databases">
        <title>Diverse halophilic archaea isolated from saline environments.</title>
        <authorList>
            <person name="Cui H.-L."/>
        </authorList>
    </citation>
    <scope>NUCLEOTIDE SEQUENCE</scope>
    <source>
        <strain evidence="2">XZYJT40</strain>
    </source>
</reference>
<dbReference type="SUPFAM" id="SSF56317">
    <property type="entry name" value="Carbon-nitrogen hydrolase"/>
    <property type="match status" value="1"/>
</dbReference>
<dbReference type="Gene3D" id="3.60.110.10">
    <property type="entry name" value="Carbon-nitrogen hydrolase"/>
    <property type="match status" value="1"/>
</dbReference>
<protein>
    <submittedName>
        <fullName evidence="2">Carbon-nitrogen hydrolase family protein</fullName>
    </submittedName>
</protein>
<dbReference type="InterPro" id="IPR003010">
    <property type="entry name" value="C-N_Hydrolase"/>
</dbReference>
<accession>A0A8U0IFW9</accession>
<dbReference type="AlphaFoldDB" id="A0A8U0IFW9"/>
<gene>
    <name evidence="2" type="ORF">M0R88_14810</name>
</gene>
<dbReference type="Pfam" id="PF00795">
    <property type="entry name" value="CN_hydrolase"/>
    <property type="match status" value="1"/>
</dbReference>
<dbReference type="KEGG" id="haxz:M0R88_14810"/>
<feature type="domain" description="CN hydrolase" evidence="1">
    <location>
        <begin position="12"/>
        <end position="262"/>
    </location>
</feature>
<dbReference type="Proteomes" id="UP000830434">
    <property type="component" value="Chromosome"/>
</dbReference>
<keyword evidence="2" id="KW-0378">Hydrolase</keyword>
<dbReference type="InterPro" id="IPR036526">
    <property type="entry name" value="C-N_Hydrolase_sf"/>
</dbReference>
<dbReference type="CDD" id="cd07197">
    <property type="entry name" value="nitrilase"/>
    <property type="match status" value="1"/>
</dbReference>
<dbReference type="PANTHER" id="PTHR23088:SF27">
    <property type="entry name" value="DEAMINATED GLUTATHIONE AMIDASE"/>
    <property type="match status" value="1"/>
</dbReference>
<sequence>MTDDSTFTEETPTVAACQIAVTDLDVAANLHAVCERVTDLPPEVDVALFPEYALTGFVGDERVRDAAIARDGPEFGRLADLAVATDTALLVGFAERAGGDADTGETYYNAVAYLDPRADGDAGTGAVETTVYRKRHLWGSEEELLEPGDERVTVETPVGTAGLLTCYDLNFVGESAAFAAPEIEALFVVGAWPAAHSQNWKLLLRARALDGVRWVVGAGRTGRKTVGDPTQYAANSRVVRPDGSVQAGLNCGERDLVADLDPAVLAECREFVPVLDG</sequence>
<evidence type="ECO:0000313" key="2">
    <source>
        <dbReference type="EMBL" id="UPV99777.1"/>
    </source>
</evidence>